<dbReference type="InterPro" id="IPR001811">
    <property type="entry name" value="Chemokine_IL8-like_dom"/>
</dbReference>
<evidence type="ECO:0000256" key="2">
    <source>
        <dbReference type="SAM" id="SignalP"/>
    </source>
</evidence>
<dbReference type="EMBL" id="JAHKSW010000003">
    <property type="protein sequence ID" value="KAG7334063.1"/>
    <property type="molecule type" value="Genomic_DNA"/>
</dbReference>
<dbReference type="Proteomes" id="UP000824219">
    <property type="component" value="Linkage Group LG03"/>
</dbReference>
<protein>
    <recommendedName>
        <fullName evidence="3">Chemokine interleukin-8-like domain-containing protein</fullName>
    </recommendedName>
</protein>
<dbReference type="OrthoDB" id="9948647at2759"/>
<evidence type="ECO:0000313" key="4">
    <source>
        <dbReference type="EMBL" id="KAG7334063.1"/>
    </source>
</evidence>
<dbReference type="GO" id="GO:0006955">
    <property type="term" value="P:immune response"/>
    <property type="evidence" value="ECO:0007669"/>
    <property type="project" value="InterPro"/>
</dbReference>
<feature type="chain" id="PRO_5038933176" description="Chemokine interleukin-8-like domain-containing protein" evidence="2">
    <location>
        <begin position="30"/>
        <end position="121"/>
    </location>
</feature>
<evidence type="ECO:0000313" key="5">
    <source>
        <dbReference type="Proteomes" id="UP000824219"/>
    </source>
</evidence>
<dbReference type="GO" id="GO:0005615">
    <property type="term" value="C:extracellular space"/>
    <property type="evidence" value="ECO:0007669"/>
    <property type="project" value="UniProtKB-KW"/>
</dbReference>
<reference evidence="4 5" key="1">
    <citation type="submission" date="2021-06" db="EMBL/GenBank/DDBJ databases">
        <title>Chromosome-level genome assembly of the red-tail catfish (Hemibagrus wyckioides).</title>
        <authorList>
            <person name="Shao F."/>
        </authorList>
    </citation>
    <scope>NUCLEOTIDE SEQUENCE [LARGE SCALE GENOMIC DNA]</scope>
    <source>
        <strain evidence="4">EC202008001</strain>
        <tissue evidence="4">Blood</tissue>
    </source>
</reference>
<accession>A0A9D3P719</accession>
<gene>
    <name evidence="4" type="ORF">KOW79_002470</name>
</gene>
<keyword evidence="2" id="KW-0732">Signal</keyword>
<dbReference type="Pfam" id="PF00048">
    <property type="entry name" value="IL8"/>
    <property type="match status" value="1"/>
</dbReference>
<dbReference type="AlphaFoldDB" id="A0A9D3P719"/>
<evidence type="ECO:0000259" key="3">
    <source>
        <dbReference type="Pfam" id="PF00048"/>
    </source>
</evidence>
<dbReference type="Gene3D" id="2.40.50.40">
    <property type="match status" value="1"/>
</dbReference>
<name>A0A9D3P719_9TELE</name>
<feature type="signal peptide" evidence="2">
    <location>
        <begin position="1"/>
        <end position="29"/>
    </location>
</feature>
<keyword evidence="1" id="KW-0202">Cytokine</keyword>
<organism evidence="4 5">
    <name type="scientific">Hemibagrus wyckioides</name>
    <dbReference type="NCBI Taxonomy" id="337641"/>
    <lineage>
        <taxon>Eukaryota</taxon>
        <taxon>Metazoa</taxon>
        <taxon>Chordata</taxon>
        <taxon>Craniata</taxon>
        <taxon>Vertebrata</taxon>
        <taxon>Euteleostomi</taxon>
        <taxon>Actinopterygii</taxon>
        <taxon>Neopterygii</taxon>
        <taxon>Teleostei</taxon>
        <taxon>Ostariophysi</taxon>
        <taxon>Siluriformes</taxon>
        <taxon>Bagridae</taxon>
        <taxon>Hemibagrus</taxon>
    </lineage>
</organism>
<sequence>MAFRSAQVTLTSVLFLLCLNLLTDKKTAAVNIREKCMCITEAKSVSWRGIKDFNIIDSAPLCNKVQMIINLASRTICLAPNSNQGKKLQECWKRIKFNERKKKSCLKSGKVKQRPKKPKAT</sequence>
<comment type="caution">
    <text evidence="4">The sequence shown here is derived from an EMBL/GenBank/DDBJ whole genome shotgun (WGS) entry which is preliminary data.</text>
</comment>
<dbReference type="InterPro" id="IPR036048">
    <property type="entry name" value="Interleukin_8-like_sf"/>
</dbReference>
<dbReference type="SUPFAM" id="SSF54117">
    <property type="entry name" value="Interleukin 8-like chemokines"/>
    <property type="match status" value="1"/>
</dbReference>
<dbReference type="GO" id="GO:0008009">
    <property type="term" value="F:chemokine activity"/>
    <property type="evidence" value="ECO:0007669"/>
    <property type="project" value="InterPro"/>
</dbReference>
<proteinExistence type="predicted"/>
<evidence type="ECO:0000256" key="1">
    <source>
        <dbReference type="ARBA" id="ARBA00022514"/>
    </source>
</evidence>
<feature type="domain" description="Chemokine interleukin-8-like" evidence="3">
    <location>
        <begin position="34"/>
        <end position="89"/>
    </location>
</feature>
<keyword evidence="5" id="KW-1185">Reference proteome</keyword>